<name>A0A7X8TR62_9VIBR</name>
<feature type="chain" id="PRO_5031374159" description="Lipoprotein" evidence="1">
    <location>
        <begin position="26"/>
        <end position="1089"/>
    </location>
</feature>
<reference evidence="2 3" key="1">
    <citation type="submission" date="2020-04" db="EMBL/GenBank/DDBJ databases">
        <title>Vibrio sp. SM6, a novel species isolated from seawater.</title>
        <authorList>
            <person name="Wang X."/>
        </authorList>
    </citation>
    <scope>NUCLEOTIDE SEQUENCE [LARGE SCALE GENOMIC DNA]</scope>
    <source>
        <strain evidence="2 3">SM6</strain>
    </source>
</reference>
<evidence type="ECO:0000313" key="2">
    <source>
        <dbReference type="EMBL" id="NLS13370.1"/>
    </source>
</evidence>
<dbReference type="RefSeq" id="WP_168836461.1">
    <property type="nucleotide sequence ID" value="NZ_JABAIK010000009.1"/>
</dbReference>
<dbReference type="Gene3D" id="2.60.40.10">
    <property type="entry name" value="Immunoglobulins"/>
    <property type="match status" value="1"/>
</dbReference>
<dbReference type="InterPro" id="IPR013783">
    <property type="entry name" value="Ig-like_fold"/>
</dbReference>
<keyword evidence="1" id="KW-0732">Signal</keyword>
<dbReference type="PROSITE" id="PS51257">
    <property type="entry name" value="PROKAR_LIPOPROTEIN"/>
    <property type="match status" value="1"/>
</dbReference>
<dbReference type="AlphaFoldDB" id="A0A7X8TR62"/>
<sequence length="1089" mass="120847">MRTLKKSILLLLVFSLLGCGGGGSGNDDDTSDASFEGIQDDEPVLVDTNYSPSVEVFGFAAPAVGGIDVEFTAAAEDMDGEIVGFEWYQTQGPTVEFVSTTIENAIITLPLVSQTRVVEIGLKVTDDDGASTDYLIAFQIFSDEDIGSLNFIRIEPAQNGASITALHSPEFGEIAVSDRLQSEKPEFSTTQLLYAVDENQQAQWLSLFTGEVPTTIGAKTTAHTLILMFPDIMMVLDSDPERVLAVLNDLDEVKAFEEAISASANWQDDLSSLLAVPYQNALLAVTNALYQQDTGRNEATANAISQEPRQENLSESGITINIMGENNYSERDRTLIVKAENKRRRWVYLIASNERNSMNIIDEILVPADSSILETFEFDNSSNALRFNSKELQGEDFHVRTIGMGIDRNGVLPHDYARMYKATGYTLFYDVAVPTFKAFSGLNEKSSCYQSLFSPKSSDVALMVLDVIESALVSGTLQDAIDNNRFRTAAAEVVALTMNNIGSSAITCIKTQAIKTLIQYTIPIWRELITVWKTANVLSPIIQVTFANAQSTVLSEWEFENKIEEIKFKIIHSNISGYIKKESIPEAVRDLYLGEACLTPGSTYNDKGGCDGLSFDRDVEKSFDITIECNPPTGSEGFSSFCLSAEIHTQDSPDSNPIILTDDDFDGRLTGTIVLPEAKEFQGFAKITDYDQASFSYNVNLQIFEHAAQLQVSTADLKQKININNNFYNASIKDLECCEAGKTSVTKDITLYNQGSSYVEITILQLVQSEMQRFSAPIEQFNLPIILQPLESIIIPITYTPDDESTEQNDFARLELSGTLGDIYVPDNSEETPQFLYQNMVLNIDGYRPELGDFDNLLTETFWDSANDNGWIEITLRNFDQVKNNSEIAIVGNDNQINFIELNQVEVISQSENNTVIAIRNLSEGDYDYRFRRIGSQDLLASEPFRISFIDYVKRVMVGKVWDNPEGLPGNVKAEVIDTPYVDVNTTHRLAEQVNINPELSLKISRGNGASGRTGYNLAFQKIVGPNGETLYDVYVILTFNGIITKTRFNSLSDKALRLLNLDAVNGELIDPDDRGITNNIVKFNIRDD</sequence>
<evidence type="ECO:0000313" key="3">
    <source>
        <dbReference type="Proteomes" id="UP000535589"/>
    </source>
</evidence>
<keyword evidence="3" id="KW-1185">Reference proteome</keyword>
<proteinExistence type="predicted"/>
<dbReference type="EMBL" id="JABAIK010000009">
    <property type="protein sequence ID" value="NLS13370.1"/>
    <property type="molecule type" value="Genomic_DNA"/>
</dbReference>
<organism evidence="2 3">
    <name type="scientific">Vibrio agarilyticus</name>
    <dbReference type="NCBI Taxonomy" id="2726741"/>
    <lineage>
        <taxon>Bacteria</taxon>
        <taxon>Pseudomonadati</taxon>
        <taxon>Pseudomonadota</taxon>
        <taxon>Gammaproteobacteria</taxon>
        <taxon>Vibrionales</taxon>
        <taxon>Vibrionaceae</taxon>
        <taxon>Vibrio</taxon>
    </lineage>
</organism>
<feature type="signal peptide" evidence="1">
    <location>
        <begin position="1"/>
        <end position="25"/>
    </location>
</feature>
<evidence type="ECO:0008006" key="4">
    <source>
        <dbReference type="Google" id="ProtNLM"/>
    </source>
</evidence>
<protein>
    <recommendedName>
        <fullName evidence="4">Lipoprotein</fullName>
    </recommendedName>
</protein>
<dbReference type="Proteomes" id="UP000535589">
    <property type="component" value="Unassembled WGS sequence"/>
</dbReference>
<evidence type="ECO:0000256" key="1">
    <source>
        <dbReference type="SAM" id="SignalP"/>
    </source>
</evidence>
<gene>
    <name evidence="2" type="ORF">HGP28_10745</name>
</gene>
<comment type="caution">
    <text evidence="2">The sequence shown here is derived from an EMBL/GenBank/DDBJ whole genome shotgun (WGS) entry which is preliminary data.</text>
</comment>
<accession>A0A7X8TR62</accession>